<dbReference type="SUPFAM" id="SSF52954">
    <property type="entry name" value="Class II aaRS ABD-related"/>
    <property type="match status" value="1"/>
</dbReference>
<evidence type="ECO:0000313" key="5">
    <source>
        <dbReference type="EMBL" id="OHB09605.1"/>
    </source>
</evidence>
<dbReference type="InterPro" id="IPR045864">
    <property type="entry name" value="aa-tRNA-synth_II/BPL/LPL"/>
</dbReference>
<organism evidence="5 6">
    <name type="scientific">Candidatus Zambryskibacteria bacterium RIFCSPLOWO2_02_FULL_44_12b</name>
    <dbReference type="NCBI Taxonomy" id="1802772"/>
    <lineage>
        <taxon>Bacteria</taxon>
        <taxon>Candidatus Zambryskiibacteriota</taxon>
    </lineage>
</organism>
<protein>
    <recommendedName>
        <fullName evidence="3">Histidyl-tRNA synthetase</fullName>
    </recommendedName>
</protein>
<dbReference type="STRING" id="1802772.A3H60_00620"/>
<feature type="domain" description="Anticodon-binding" evidence="4">
    <location>
        <begin position="293"/>
        <end position="379"/>
    </location>
</feature>
<dbReference type="Pfam" id="PF03129">
    <property type="entry name" value="HGTP_anticodon"/>
    <property type="match status" value="1"/>
</dbReference>
<dbReference type="InterPro" id="IPR004516">
    <property type="entry name" value="HisRS/HisZ"/>
</dbReference>
<gene>
    <name evidence="5" type="ORF">A3H60_00620</name>
</gene>
<evidence type="ECO:0000256" key="2">
    <source>
        <dbReference type="ARBA" id="ARBA00023146"/>
    </source>
</evidence>
<evidence type="ECO:0000259" key="4">
    <source>
        <dbReference type="Pfam" id="PF03129"/>
    </source>
</evidence>
<comment type="caution">
    <text evidence="5">The sequence shown here is derived from an EMBL/GenBank/DDBJ whole genome shotgun (WGS) entry which is preliminary data.</text>
</comment>
<dbReference type="AlphaFoldDB" id="A0A1G2UJK6"/>
<dbReference type="PANTHER" id="PTHR43707:SF1">
    <property type="entry name" value="HISTIDINE--TRNA LIGASE, MITOCHONDRIAL-RELATED"/>
    <property type="match status" value="1"/>
</dbReference>
<evidence type="ECO:0000256" key="3">
    <source>
        <dbReference type="ARBA" id="ARBA00030619"/>
    </source>
</evidence>
<evidence type="ECO:0000256" key="1">
    <source>
        <dbReference type="ARBA" id="ARBA00008226"/>
    </source>
</evidence>
<dbReference type="InterPro" id="IPR004154">
    <property type="entry name" value="Anticodon-bd"/>
</dbReference>
<keyword evidence="2" id="KW-0436">Ligase</keyword>
<dbReference type="EMBL" id="MHWP01000030">
    <property type="protein sequence ID" value="OHB09605.1"/>
    <property type="molecule type" value="Genomic_DNA"/>
</dbReference>
<dbReference type="InterPro" id="IPR036621">
    <property type="entry name" value="Anticodon-bd_dom_sf"/>
</dbReference>
<dbReference type="GO" id="GO:0004821">
    <property type="term" value="F:histidine-tRNA ligase activity"/>
    <property type="evidence" value="ECO:0007669"/>
    <property type="project" value="TreeGrafter"/>
</dbReference>
<comment type="similarity">
    <text evidence="1">Belongs to the class-II aminoacyl-tRNA synthetase family.</text>
</comment>
<reference evidence="5 6" key="1">
    <citation type="journal article" date="2016" name="Nat. Commun.">
        <title>Thousands of microbial genomes shed light on interconnected biogeochemical processes in an aquifer system.</title>
        <authorList>
            <person name="Anantharaman K."/>
            <person name="Brown C.T."/>
            <person name="Hug L.A."/>
            <person name="Sharon I."/>
            <person name="Castelle C.J."/>
            <person name="Probst A.J."/>
            <person name="Thomas B.C."/>
            <person name="Singh A."/>
            <person name="Wilkins M.J."/>
            <person name="Karaoz U."/>
            <person name="Brodie E.L."/>
            <person name="Williams K.H."/>
            <person name="Hubbard S.S."/>
            <person name="Banfield J.F."/>
        </authorList>
    </citation>
    <scope>NUCLEOTIDE SEQUENCE [LARGE SCALE GENOMIC DNA]</scope>
</reference>
<dbReference type="GO" id="GO:0005737">
    <property type="term" value="C:cytoplasm"/>
    <property type="evidence" value="ECO:0007669"/>
    <property type="project" value="InterPro"/>
</dbReference>
<dbReference type="Proteomes" id="UP000177202">
    <property type="component" value="Unassembled WGS sequence"/>
</dbReference>
<dbReference type="SUPFAM" id="SSF55681">
    <property type="entry name" value="Class II aaRS and biotin synthetases"/>
    <property type="match status" value="1"/>
</dbReference>
<dbReference type="GO" id="GO:0006427">
    <property type="term" value="P:histidyl-tRNA aminoacylation"/>
    <property type="evidence" value="ECO:0007669"/>
    <property type="project" value="TreeGrafter"/>
</dbReference>
<dbReference type="Gene3D" id="3.40.50.800">
    <property type="entry name" value="Anticodon-binding domain"/>
    <property type="match status" value="1"/>
</dbReference>
<proteinExistence type="inferred from homology"/>
<dbReference type="Gene3D" id="3.30.930.10">
    <property type="entry name" value="Bira Bifunctional Protein, Domain 2"/>
    <property type="match status" value="1"/>
</dbReference>
<dbReference type="PANTHER" id="PTHR43707">
    <property type="entry name" value="HISTIDYL-TRNA SYNTHETASE"/>
    <property type="match status" value="1"/>
</dbReference>
<evidence type="ECO:0000313" key="6">
    <source>
        <dbReference type="Proteomes" id="UP000177202"/>
    </source>
</evidence>
<sequence length="383" mass="43466">MLKQGVQLDRQLNEFDRAIVIATYFGFSPISAPKITRKDMEVSEDCGNYPDYDAVEKTAFIRMYLEQNLSSLPHPLAVIYKKPVSRKKFGSHALHFIGSSSGIAEATLIRAALSILSEEGCKNLRVDINCIGDKESINAYERELSSFMRKFGVNLKDESKQSIKKDVFNLFRLEEPETVRLREAAPSSITFLSAQSRIYFKEVLEYIEALGIEFRLAPELVGEKNHTSHTIFAIKNIGEGHDDTVAVGYHYSRLSRFLGLRKEIPMIGVSISPVRKEGYKEKTYKELPKPKFYLIQLGREAKIKTLSLLETLRTHRIPVHHFIGKDKITTQLSNAENLRVSHLIIIGQKEALDNTATIRNVSTRAQETVSMTDLPHFLQHIAL</sequence>
<keyword evidence="2" id="KW-0030">Aminoacyl-tRNA synthetase</keyword>
<accession>A0A1G2UJK6</accession>
<name>A0A1G2UJK6_9BACT</name>